<feature type="compositionally biased region" description="Polar residues" evidence="1">
    <location>
        <begin position="239"/>
        <end position="251"/>
    </location>
</feature>
<dbReference type="OrthoDB" id="3028326at2759"/>
<dbReference type="Proteomes" id="UP000559027">
    <property type="component" value="Unassembled WGS sequence"/>
</dbReference>
<comment type="caution">
    <text evidence="2">The sequence shown here is derived from an EMBL/GenBank/DDBJ whole genome shotgun (WGS) entry which is preliminary data.</text>
</comment>
<reference evidence="2 3" key="1">
    <citation type="journal article" date="2020" name="ISME J.">
        <title>Uncovering the hidden diversity of litter-decomposition mechanisms in mushroom-forming fungi.</title>
        <authorList>
            <person name="Floudas D."/>
            <person name="Bentzer J."/>
            <person name="Ahren D."/>
            <person name="Johansson T."/>
            <person name="Persson P."/>
            <person name="Tunlid A."/>
        </authorList>
    </citation>
    <scope>NUCLEOTIDE SEQUENCE [LARGE SCALE GENOMIC DNA]</scope>
    <source>
        <strain evidence="2 3">CBS 146.42</strain>
    </source>
</reference>
<evidence type="ECO:0000256" key="1">
    <source>
        <dbReference type="SAM" id="MobiDB-lite"/>
    </source>
</evidence>
<evidence type="ECO:0000313" key="2">
    <source>
        <dbReference type="EMBL" id="KAF5360724.1"/>
    </source>
</evidence>
<keyword evidence="3" id="KW-1185">Reference proteome</keyword>
<proteinExistence type="predicted"/>
<gene>
    <name evidence="2" type="ORF">D9756_004650</name>
</gene>
<feature type="compositionally biased region" description="Polar residues" evidence="1">
    <location>
        <begin position="297"/>
        <end position="319"/>
    </location>
</feature>
<dbReference type="AlphaFoldDB" id="A0A8H5G998"/>
<organism evidence="2 3">
    <name type="scientific">Leucocoprinus leucothites</name>
    <dbReference type="NCBI Taxonomy" id="201217"/>
    <lineage>
        <taxon>Eukaryota</taxon>
        <taxon>Fungi</taxon>
        <taxon>Dikarya</taxon>
        <taxon>Basidiomycota</taxon>
        <taxon>Agaricomycotina</taxon>
        <taxon>Agaricomycetes</taxon>
        <taxon>Agaricomycetidae</taxon>
        <taxon>Agaricales</taxon>
        <taxon>Agaricineae</taxon>
        <taxon>Agaricaceae</taxon>
        <taxon>Leucocoprinus</taxon>
    </lineage>
</organism>
<evidence type="ECO:0000313" key="3">
    <source>
        <dbReference type="Proteomes" id="UP000559027"/>
    </source>
</evidence>
<sequence length="398" mass="44421">MIRIVVGRIWTNSATRNAFFFVWNGLFDAVHLITGKELNFKFFSETSALLGVVGDAEGAQAQGFGDMVLKRRLNNPSKSGIFMTSADEVICHLWKTCTVHFDRGVFALGKGGIPPNITGYLLNFPKLERWEDIESYYAQCDYLATFYEKIKGWWDHKKSYPWLLPSLNRCLSKMRPEHWDLIPSNTNQIEGSHANDNQVMETNHPLLEAILLAKKADDEVSRIINLSLTSGVLPNQYTSSQSRYASQNQRKASSRLRQARTNADKEKALSIKKHIKDLQAQLKEIEPSKTTRKQLRTSKQLTSTQASVMNSQAATERETTISSHSADVLCDVSLINSGMGHSMAADIAMSYGGASSSSAMIKPVVGHFGPSSDTDYLDAFAYDFQSSLDSDAQPFGYY</sequence>
<accession>A0A8H5G998</accession>
<feature type="region of interest" description="Disordered" evidence="1">
    <location>
        <begin position="239"/>
        <end position="266"/>
    </location>
</feature>
<dbReference type="EMBL" id="JAACJO010000003">
    <property type="protein sequence ID" value="KAF5360724.1"/>
    <property type="molecule type" value="Genomic_DNA"/>
</dbReference>
<protein>
    <submittedName>
        <fullName evidence="2">Uncharacterized protein</fullName>
    </submittedName>
</protein>
<feature type="region of interest" description="Disordered" evidence="1">
    <location>
        <begin position="286"/>
        <end position="319"/>
    </location>
</feature>
<name>A0A8H5G998_9AGAR</name>